<dbReference type="InterPro" id="IPR004358">
    <property type="entry name" value="Sig_transdc_His_kin-like_C"/>
</dbReference>
<feature type="domain" description="PAC" evidence="18">
    <location>
        <begin position="745"/>
        <end position="798"/>
    </location>
</feature>
<dbReference type="GO" id="GO:0006355">
    <property type="term" value="P:regulation of DNA-templated transcription"/>
    <property type="evidence" value="ECO:0007669"/>
    <property type="project" value="InterPro"/>
</dbReference>
<keyword evidence="9" id="KW-0902">Two-component regulatory system</keyword>
<keyword evidence="8" id="KW-0067">ATP-binding</keyword>
<evidence type="ECO:0000256" key="14">
    <source>
        <dbReference type="SAM" id="MobiDB-lite"/>
    </source>
</evidence>
<dbReference type="InterPro" id="IPR013656">
    <property type="entry name" value="PAS_4"/>
</dbReference>
<feature type="domain" description="PAS" evidence="17">
    <location>
        <begin position="565"/>
        <end position="609"/>
    </location>
</feature>
<evidence type="ECO:0000256" key="9">
    <source>
        <dbReference type="ARBA" id="ARBA00023012"/>
    </source>
</evidence>
<evidence type="ECO:0000256" key="10">
    <source>
        <dbReference type="ARBA" id="ARBA00064003"/>
    </source>
</evidence>
<dbReference type="Pfam" id="PF08448">
    <property type="entry name" value="PAS_4"/>
    <property type="match status" value="1"/>
</dbReference>
<dbReference type="Gene3D" id="3.40.50.2300">
    <property type="match status" value="1"/>
</dbReference>
<dbReference type="SUPFAM" id="SSF47226">
    <property type="entry name" value="Histidine-containing phosphotransfer domain, HPT domain"/>
    <property type="match status" value="2"/>
</dbReference>
<dbReference type="Pfam" id="PF00072">
    <property type="entry name" value="Response_reg"/>
    <property type="match status" value="1"/>
</dbReference>
<evidence type="ECO:0000256" key="6">
    <source>
        <dbReference type="ARBA" id="ARBA00022741"/>
    </source>
</evidence>
<evidence type="ECO:0000256" key="11">
    <source>
        <dbReference type="ARBA" id="ARBA00068150"/>
    </source>
</evidence>
<keyword evidence="22" id="KW-1185">Reference proteome</keyword>
<evidence type="ECO:0000259" key="20">
    <source>
        <dbReference type="PROSITE" id="PS50894"/>
    </source>
</evidence>
<dbReference type="InterPro" id="IPR003661">
    <property type="entry name" value="HisK_dim/P_dom"/>
</dbReference>
<evidence type="ECO:0000256" key="1">
    <source>
        <dbReference type="ARBA" id="ARBA00000085"/>
    </source>
</evidence>
<proteinExistence type="predicted"/>
<dbReference type="CDD" id="cd17546">
    <property type="entry name" value="REC_hyHK_CKI1_RcsC-like"/>
    <property type="match status" value="1"/>
</dbReference>
<dbReference type="SUPFAM" id="SSF47384">
    <property type="entry name" value="Homodimeric domain of signal transducing histidine kinase"/>
    <property type="match status" value="1"/>
</dbReference>
<dbReference type="CDD" id="cd00130">
    <property type="entry name" value="PAS"/>
    <property type="match status" value="2"/>
</dbReference>
<dbReference type="OrthoDB" id="9801651at2"/>
<evidence type="ECO:0000259" key="16">
    <source>
        <dbReference type="PROSITE" id="PS50110"/>
    </source>
</evidence>
<dbReference type="Pfam" id="PF00989">
    <property type="entry name" value="PAS"/>
    <property type="match status" value="1"/>
</dbReference>
<dbReference type="SMART" id="SM00073">
    <property type="entry name" value="HPT"/>
    <property type="match status" value="1"/>
</dbReference>
<comment type="subcellular location">
    <subcellularLocation>
        <location evidence="2">Membrane</location>
    </subcellularLocation>
</comment>
<feature type="region of interest" description="Disordered" evidence="14">
    <location>
        <begin position="123"/>
        <end position="243"/>
    </location>
</feature>
<accession>A0A5B8G4M6</accession>
<dbReference type="Gene3D" id="3.30.450.20">
    <property type="entry name" value="PAS domain"/>
    <property type="match status" value="4"/>
</dbReference>
<feature type="domain" description="Response regulatory" evidence="16">
    <location>
        <begin position="1231"/>
        <end position="1351"/>
    </location>
</feature>
<dbReference type="PROSITE" id="PS50113">
    <property type="entry name" value="PAC"/>
    <property type="match status" value="2"/>
</dbReference>
<dbReference type="EMBL" id="CP040819">
    <property type="protein sequence ID" value="QDL94252.1"/>
    <property type="molecule type" value="Genomic_DNA"/>
</dbReference>
<dbReference type="FunFam" id="3.30.565.10:FF:000010">
    <property type="entry name" value="Sensor histidine kinase RcsC"/>
    <property type="match status" value="1"/>
</dbReference>
<feature type="modified residue" description="Phosphohistidine" evidence="12">
    <location>
        <position position="1529"/>
    </location>
</feature>
<evidence type="ECO:0000313" key="22">
    <source>
        <dbReference type="Proteomes" id="UP000305888"/>
    </source>
</evidence>
<dbReference type="SUPFAM" id="SSF52172">
    <property type="entry name" value="CheY-like"/>
    <property type="match status" value="1"/>
</dbReference>
<dbReference type="SMART" id="SM00091">
    <property type="entry name" value="PAS"/>
    <property type="match status" value="2"/>
</dbReference>
<name>A0A5B8G4M6_9RHOB</name>
<keyword evidence="7" id="KW-0418">Kinase</keyword>
<dbReference type="Gene3D" id="1.10.287.130">
    <property type="match status" value="1"/>
</dbReference>
<dbReference type="InterPro" id="IPR035965">
    <property type="entry name" value="PAS-like_dom_sf"/>
</dbReference>
<evidence type="ECO:0000259" key="17">
    <source>
        <dbReference type="PROSITE" id="PS50112"/>
    </source>
</evidence>
<dbReference type="InterPro" id="IPR013767">
    <property type="entry name" value="PAS_fold"/>
</dbReference>
<gene>
    <name evidence="21" type="ORF">FDP22_20660</name>
</gene>
<dbReference type="NCBIfam" id="TIGR00229">
    <property type="entry name" value="sensory_box"/>
    <property type="match status" value="2"/>
</dbReference>
<dbReference type="InterPro" id="IPR000014">
    <property type="entry name" value="PAS"/>
</dbReference>
<dbReference type="Proteomes" id="UP000305888">
    <property type="component" value="Plasmid pD4M1A"/>
</dbReference>
<feature type="compositionally biased region" description="Low complexity" evidence="14">
    <location>
        <begin position="129"/>
        <end position="162"/>
    </location>
</feature>
<dbReference type="SUPFAM" id="SSF55874">
    <property type="entry name" value="ATPase domain of HSP90 chaperone/DNA topoisomerase II/histidine kinase"/>
    <property type="match status" value="1"/>
</dbReference>
<dbReference type="Pfam" id="PF00512">
    <property type="entry name" value="HisKA"/>
    <property type="match status" value="1"/>
</dbReference>
<dbReference type="InterPro" id="IPR036641">
    <property type="entry name" value="HPT_dom_sf"/>
</dbReference>
<feature type="domain" description="HPt" evidence="20">
    <location>
        <begin position="1490"/>
        <end position="1583"/>
    </location>
</feature>
<geneLocation type="plasmid" evidence="22">
    <name>pd4m1a</name>
</geneLocation>
<protein>
    <recommendedName>
        <fullName evidence="11">Sensory/regulatory protein RpfC</fullName>
        <ecNumber evidence="3">2.7.13.3</ecNumber>
    </recommendedName>
</protein>
<keyword evidence="5" id="KW-0808">Transferase</keyword>
<sequence>MMLARLSRWLDPRASLGGRLTFFALLPATVLISLALAFGNWHVSREAARQEREHLVGVAAQVARQIELGNARAMTAAQMMADVQASGLYGNLPGSVAFLRRVMEHAPDFTSAYVAYDAAPGPPVPPRAAPGDTGLPGSAPGGQAPAGPGASGPQAAPGAAPGEDVPATDAQTPDGQAPGTSQEGTRGQTSGDTAADAPGGQPPGDTAAGASGGQAPGETSAEAPGGQASPGAAPGAPGDGALADAAQPGIARAFDARGRFLPRWERDPLSGTLHLEALDDLDTSLPYTGVRNAFLATGMRGPTVSEPHAHADQVHVDTLAPVVVDGVFRGVAGVGQSLPTIAASLGVAARDHGVDILLLSQQNRLIADTMPDGATHRTQPISDLPLGATLAPLLLRDSDGRFLTARDPETGRAIGFASFPVAAGNWLVVVRSAEGMATGPLVRAMAHTGWLVLGAQAIAILLLVLGTRHISRSIGSAVQGARSIARGATDWTPAHAPGADEPGQLQRSFAELCDSYREMTAICEAIAKGDFSRRLDPRSTEDRLARAINDIIRTRSAAEDALRAAEARSSLILASVEDGIIGLDPEGVATFVNRAAAAMLGYEAADLIGAPVAETMRRPPGSAAHPDAELLWRADGTSFPVEYSTTPILRAGTTIGSVIVFRDITARRAAEGEIRAAHRRLQEILDNSNMLVVIKDPDGRYQLTNAEFDRKFGRTCEGLDDEALFPPEVVSELRAHEAQVLAGGMPMQFEEAMPVDGVVHTFITTRFPLKDETGAPYAVVAVATDISARKAMERELSARVEELGEARRAALNMMSDLSEERKLADGLRARAEAASAAKSSFLAMMSHEIRTPMNGVIGMIDLLRDTGMDADQSAMLETARDSAFALLQIINDILDISKIEAGKMTMEVVGVEVQEVVEGVAETLALSAAQRGVRLSVHVAPDLPGQVLSDPVRLRQILFNLVGNAIKFTAGVEGRPRTVSLRAEATGTPRPDGRQMVRFTVRDTGIGISAEAIGRLFQPFSQSDSSTARRFGGTGLGLSICKTLSELMGGTITVTSTPEEGSCFTVDLPLMPDAAAAGAPSALPDLTGLTLGVMTLYADTADTVTAYCTRQGAETLRLADLAALRAAAPGLDVLLISGALGPDIVTPALTQYRVARPGGPCVLLSTDPVGRRGPAVPGTVVTDARPVRRARLLRAVAVAAGRLDPAAREETRAAPAPRAPSPEAARTAGRMVLVAEDNPSNRDVLRRQLERLGHACEITSNGVEALAAFRAAPGAYGALLTDCHMARMDGFALASAIRAIEAGGPDRLPIIAVTANALQGEGPRCVAAGMDDFLPKPVDMARLRDVLGRWLGAPAVALPEPRPRDEALRLRAGTLHSSITAGIARRDAEAVRLAAATLATTAAEAGAREIARLARALEGAAAALPPEAGLAPLHGFARDIGRAVSALDGETAPRPGGRVAPAPGGMLHAPPPPAPLRSLDPSGLMTMFSDETTVRDILRDFVHPARGIAGEIEAGLRGQSADAICKAAHKLRSSSRAVGAHVLADLCEAFEEAGLRGDWPTLHDLHPKLEPTLHAAFRQIDALVADIPDRPA</sequence>
<dbReference type="GO" id="GO:0005886">
    <property type="term" value="C:plasma membrane"/>
    <property type="evidence" value="ECO:0007669"/>
    <property type="project" value="UniProtKB-SubCell"/>
</dbReference>
<keyword evidence="6" id="KW-0547">Nucleotide-binding</keyword>
<evidence type="ECO:0000256" key="5">
    <source>
        <dbReference type="ARBA" id="ARBA00022679"/>
    </source>
</evidence>
<dbReference type="PROSITE" id="PS50894">
    <property type="entry name" value="HPT"/>
    <property type="match status" value="1"/>
</dbReference>
<feature type="compositionally biased region" description="Low complexity" evidence="14">
    <location>
        <begin position="1213"/>
        <end position="1226"/>
    </location>
</feature>
<evidence type="ECO:0000256" key="8">
    <source>
        <dbReference type="ARBA" id="ARBA00022840"/>
    </source>
</evidence>
<dbReference type="InterPro" id="IPR000700">
    <property type="entry name" value="PAS-assoc_C"/>
</dbReference>
<dbReference type="PANTHER" id="PTHR45339">
    <property type="entry name" value="HYBRID SIGNAL TRANSDUCTION HISTIDINE KINASE J"/>
    <property type="match status" value="1"/>
</dbReference>
<feature type="domain" description="PAC" evidence="18">
    <location>
        <begin position="624"/>
        <end position="676"/>
    </location>
</feature>
<evidence type="ECO:0000256" key="7">
    <source>
        <dbReference type="ARBA" id="ARBA00022777"/>
    </source>
</evidence>
<dbReference type="SMART" id="SM00387">
    <property type="entry name" value="HATPase_c"/>
    <property type="match status" value="1"/>
</dbReference>
<evidence type="ECO:0000256" key="3">
    <source>
        <dbReference type="ARBA" id="ARBA00012438"/>
    </source>
</evidence>
<dbReference type="GO" id="GO:0005524">
    <property type="term" value="F:ATP binding"/>
    <property type="evidence" value="ECO:0007669"/>
    <property type="project" value="UniProtKB-KW"/>
</dbReference>
<dbReference type="Gene3D" id="1.20.120.160">
    <property type="entry name" value="HPT domain"/>
    <property type="match status" value="1"/>
</dbReference>
<dbReference type="PROSITE" id="PS50109">
    <property type="entry name" value="HIS_KIN"/>
    <property type="match status" value="1"/>
</dbReference>
<dbReference type="PANTHER" id="PTHR45339:SF5">
    <property type="entry name" value="HISTIDINE KINASE"/>
    <property type="match status" value="1"/>
</dbReference>
<dbReference type="InterPro" id="IPR008207">
    <property type="entry name" value="Sig_transdc_His_kin_Hpt_dom"/>
</dbReference>
<dbReference type="Pfam" id="PF02518">
    <property type="entry name" value="HATPase_c"/>
    <property type="match status" value="1"/>
</dbReference>
<feature type="domain" description="HAMP" evidence="19">
    <location>
        <begin position="468"/>
        <end position="521"/>
    </location>
</feature>
<dbReference type="RefSeq" id="WP_138574008.1">
    <property type="nucleotide sequence ID" value="NZ_CP040819.1"/>
</dbReference>
<dbReference type="Gene3D" id="6.10.340.10">
    <property type="match status" value="1"/>
</dbReference>
<dbReference type="InterPro" id="IPR011006">
    <property type="entry name" value="CheY-like_superfamily"/>
</dbReference>
<dbReference type="PROSITE" id="PS50885">
    <property type="entry name" value="HAMP"/>
    <property type="match status" value="1"/>
</dbReference>
<dbReference type="GO" id="GO:0000155">
    <property type="term" value="F:phosphorelay sensor kinase activity"/>
    <property type="evidence" value="ECO:0007669"/>
    <property type="project" value="InterPro"/>
</dbReference>
<reference evidence="21 22" key="1">
    <citation type="submission" date="2019-06" db="EMBL/GenBank/DDBJ databases">
        <title>Genome sequence of Rhodobacteraceae bacterium D4M1.</title>
        <authorList>
            <person name="Cao J."/>
        </authorList>
    </citation>
    <scope>NUCLEOTIDE SEQUENCE [LARGE SCALE GENOMIC DNA]</scope>
    <source>
        <strain evidence="21 22">D4M1</strain>
        <plasmid evidence="22">pd4m1a</plasmid>
    </source>
</reference>
<dbReference type="Pfam" id="PF01627">
    <property type="entry name" value="Hpt"/>
    <property type="match status" value="1"/>
</dbReference>
<dbReference type="CDD" id="cd16922">
    <property type="entry name" value="HATPase_EvgS-ArcB-TorS-like"/>
    <property type="match status" value="1"/>
</dbReference>
<evidence type="ECO:0000256" key="2">
    <source>
        <dbReference type="ARBA" id="ARBA00004370"/>
    </source>
</evidence>
<dbReference type="PROSITE" id="PS50112">
    <property type="entry name" value="PAS"/>
    <property type="match status" value="1"/>
</dbReference>
<dbReference type="InterPro" id="IPR036890">
    <property type="entry name" value="HATPase_C_sf"/>
</dbReference>
<evidence type="ECO:0000259" key="15">
    <source>
        <dbReference type="PROSITE" id="PS50109"/>
    </source>
</evidence>
<dbReference type="PRINTS" id="PR00344">
    <property type="entry name" value="BCTRLSENSOR"/>
</dbReference>
<comment type="subunit">
    <text evidence="10">At low DSF concentrations, interacts with RpfF.</text>
</comment>
<dbReference type="PROSITE" id="PS50110">
    <property type="entry name" value="RESPONSE_REGULATORY"/>
    <property type="match status" value="1"/>
</dbReference>
<dbReference type="CDD" id="cd06225">
    <property type="entry name" value="HAMP"/>
    <property type="match status" value="1"/>
</dbReference>
<dbReference type="SUPFAM" id="SSF55785">
    <property type="entry name" value="PYP-like sensor domain (PAS domain)"/>
    <property type="match status" value="2"/>
</dbReference>
<evidence type="ECO:0000256" key="4">
    <source>
        <dbReference type="ARBA" id="ARBA00022553"/>
    </source>
</evidence>
<evidence type="ECO:0000256" key="13">
    <source>
        <dbReference type="PROSITE-ProRule" id="PRU00169"/>
    </source>
</evidence>
<feature type="compositionally biased region" description="Polar residues" evidence="14">
    <location>
        <begin position="169"/>
        <end position="192"/>
    </location>
</feature>
<comment type="catalytic activity">
    <reaction evidence="1">
        <text>ATP + protein L-histidine = ADP + protein N-phospho-L-histidine.</text>
        <dbReference type="EC" id="2.7.13.3"/>
    </reaction>
</comment>
<dbReference type="CDD" id="cd00088">
    <property type="entry name" value="HPT"/>
    <property type="match status" value="1"/>
</dbReference>
<keyword evidence="21" id="KW-0614">Plasmid</keyword>
<evidence type="ECO:0000313" key="21">
    <source>
        <dbReference type="EMBL" id="QDL94252.1"/>
    </source>
</evidence>
<dbReference type="InterPro" id="IPR005467">
    <property type="entry name" value="His_kinase_dom"/>
</dbReference>
<dbReference type="SMART" id="SM00448">
    <property type="entry name" value="REC"/>
    <property type="match status" value="1"/>
</dbReference>
<feature type="region of interest" description="Disordered" evidence="14">
    <location>
        <begin position="1206"/>
        <end position="1226"/>
    </location>
</feature>
<dbReference type="KEGG" id="ppru:FDP22_20660"/>
<dbReference type="InterPro" id="IPR003660">
    <property type="entry name" value="HAMP_dom"/>
</dbReference>
<feature type="compositionally biased region" description="Low complexity" evidence="14">
    <location>
        <begin position="220"/>
        <end position="243"/>
    </location>
</feature>
<dbReference type="EC" id="2.7.13.3" evidence="3"/>
<feature type="domain" description="Histidine kinase" evidence="15">
    <location>
        <begin position="844"/>
        <end position="1072"/>
    </location>
</feature>
<dbReference type="CDD" id="cd00082">
    <property type="entry name" value="HisKA"/>
    <property type="match status" value="1"/>
</dbReference>
<dbReference type="FunFam" id="1.10.287.130:FF:000002">
    <property type="entry name" value="Two-component osmosensing histidine kinase"/>
    <property type="match status" value="1"/>
</dbReference>
<dbReference type="InterPro" id="IPR001789">
    <property type="entry name" value="Sig_transdc_resp-reg_receiver"/>
</dbReference>
<evidence type="ECO:0000259" key="19">
    <source>
        <dbReference type="PROSITE" id="PS50885"/>
    </source>
</evidence>
<evidence type="ECO:0000259" key="18">
    <source>
        <dbReference type="PROSITE" id="PS50113"/>
    </source>
</evidence>
<dbReference type="InterPro" id="IPR003594">
    <property type="entry name" value="HATPase_dom"/>
</dbReference>
<feature type="modified residue" description="4-aspartylphosphate" evidence="13">
    <location>
        <position position="1282"/>
    </location>
</feature>
<keyword evidence="4 13" id="KW-0597">Phosphoprotein</keyword>
<dbReference type="InterPro" id="IPR036097">
    <property type="entry name" value="HisK_dim/P_sf"/>
</dbReference>
<dbReference type="Gene3D" id="3.30.565.10">
    <property type="entry name" value="Histidine kinase-like ATPase, C-terminal domain"/>
    <property type="match status" value="1"/>
</dbReference>
<evidence type="ECO:0000256" key="12">
    <source>
        <dbReference type="PROSITE-ProRule" id="PRU00110"/>
    </source>
</evidence>
<dbReference type="SMART" id="SM00388">
    <property type="entry name" value="HisKA"/>
    <property type="match status" value="1"/>
</dbReference>
<organism evidence="21 22">
    <name type="scientific">Paroceanicella profunda</name>
    <dbReference type="NCBI Taxonomy" id="2579971"/>
    <lineage>
        <taxon>Bacteria</taxon>
        <taxon>Pseudomonadati</taxon>
        <taxon>Pseudomonadota</taxon>
        <taxon>Alphaproteobacteria</taxon>
        <taxon>Rhodobacterales</taxon>
        <taxon>Paracoccaceae</taxon>
        <taxon>Paroceanicella</taxon>
    </lineage>
</organism>